<comment type="caution">
    <text evidence="2">The sequence shown here is derived from an EMBL/GenBank/DDBJ whole genome shotgun (WGS) entry which is preliminary data.</text>
</comment>
<dbReference type="Proteomes" id="UP000807371">
    <property type="component" value="Unassembled WGS sequence"/>
</dbReference>
<sequence>MAYWSSAAPRSARRTGPCGWPVGVERTAALPNRTASSSTSGSGSYWARRSRAPLSPAWIRAYSGWKDGHTVRPRRYSAIDSSSTARSQVRVNSSSREAARAHR</sequence>
<feature type="region of interest" description="Disordered" evidence="1">
    <location>
        <begin position="76"/>
        <end position="103"/>
    </location>
</feature>
<dbReference type="RefSeq" id="WP_197990580.1">
    <property type="nucleotide sequence ID" value="NZ_JACYXC010000001.1"/>
</dbReference>
<accession>A0ABS0NPZ8</accession>
<organism evidence="2 3">
    <name type="scientific">Streptomyces pactum</name>
    <dbReference type="NCBI Taxonomy" id="68249"/>
    <lineage>
        <taxon>Bacteria</taxon>
        <taxon>Bacillati</taxon>
        <taxon>Actinomycetota</taxon>
        <taxon>Actinomycetes</taxon>
        <taxon>Kitasatosporales</taxon>
        <taxon>Streptomycetaceae</taxon>
        <taxon>Streptomyces</taxon>
    </lineage>
</organism>
<name>A0ABS0NPZ8_9ACTN</name>
<dbReference type="EMBL" id="JACYXC010000001">
    <property type="protein sequence ID" value="MBH5337268.1"/>
    <property type="molecule type" value="Genomic_DNA"/>
</dbReference>
<protein>
    <submittedName>
        <fullName evidence="2">Uncharacterized protein</fullName>
    </submittedName>
</protein>
<gene>
    <name evidence="2" type="ORF">IHE55_21895</name>
</gene>
<evidence type="ECO:0000313" key="2">
    <source>
        <dbReference type="EMBL" id="MBH5337268.1"/>
    </source>
</evidence>
<evidence type="ECO:0000256" key="1">
    <source>
        <dbReference type="SAM" id="MobiDB-lite"/>
    </source>
</evidence>
<keyword evidence="3" id="KW-1185">Reference proteome</keyword>
<evidence type="ECO:0000313" key="3">
    <source>
        <dbReference type="Proteomes" id="UP000807371"/>
    </source>
</evidence>
<feature type="compositionally biased region" description="Polar residues" evidence="1">
    <location>
        <begin position="79"/>
        <end position="96"/>
    </location>
</feature>
<proteinExistence type="predicted"/>
<reference evidence="2 3" key="1">
    <citation type="submission" date="2020-09" db="EMBL/GenBank/DDBJ databases">
        <title>Biosynthesis of the nuclear factor of activated T cells inhibitor NFAT-133 and its congeners in Streptomyces pactum.</title>
        <authorList>
            <person name="Zhou W."/>
            <person name="Posri P."/>
            <person name="Abugrain M.E."/>
            <person name="Weisberg A.J."/>
            <person name="Chang J.H."/>
            <person name="Mahmud T."/>
        </authorList>
    </citation>
    <scope>NUCLEOTIDE SEQUENCE [LARGE SCALE GENOMIC DNA]</scope>
    <source>
        <strain evidence="2 3">ATCC 27456</strain>
    </source>
</reference>
<feature type="region of interest" description="Disordered" evidence="1">
    <location>
        <begin position="1"/>
        <end position="49"/>
    </location>
</feature>